<proteinExistence type="predicted"/>
<evidence type="ECO:0000313" key="6">
    <source>
        <dbReference type="WBParaSite" id="BXY_1034100.1"/>
    </source>
</evidence>
<dbReference type="PROSITE" id="PS51390">
    <property type="entry name" value="WAP"/>
    <property type="match status" value="1"/>
</dbReference>
<dbReference type="WBParaSite" id="BXY_1034100.1">
    <property type="protein sequence ID" value="BXY_1034100.1"/>
    <property type="gene ID" value="BXY_1034100"/>
</dbReference>
<keyword evidence="2" id="KW-0732">Signal</keyword>
<accession>A0A1I7SBE3</accession>
<dbReference type="SMART" id="SM00131">
    <property type="entry name" value="KU"/>
    <property type="match status" value="1"/>
</dbReference>
<protein>
    <submittedName>
        <fullName evidence="6">Kunitz/Bovine pancreatic trypsin inhibitor domain protein</fullName>
    </submittedName>
</protein>
<organism evidence="5 6">
    <name type="scientific">Bursaphelenchus xylophilus</name>
    <name type="common">Pinewood nematode worm</name>
    <name type="synonym">Aphelenchoides xylophilus</name>
    <dbReference type="NCBI Taxonomy" id="6326"/>
    <lineage>
        <taxon>Eukaryota</taxon>
        <taxon>Metazoa</taxon>
        <taxon>Ecdysozoa</taxon>
        <taxon>Nematoda</taxon>
        <taxon>Chromadorea</taxon>
        <taxon>Rhabditida</taxon>
        <taxon>Tylenchina</taxon>
        <taxon>Tylenchomorpha</taxon>
        <taxon>Aphelenchoidea</taxon>
        <taxon>Aphelenchoididae</taxon>
        <taxon>Bursaphelenchus</taxon>
    </lineage>
</organism>
<dbReference type="eggNOG" id="KOG4295">
    <property type="taxonomic scope" value="Eukaryota"/>
</dbReference>
<dbReference type="PROSITE" id="PS50279">
    <property type="entry name" value="BPTI_KUNITZ_2"/>
    <property type="match status" value="1"/>
</dbReference>
<sequence>MPIFGPNRTRLGWIFLGFSLLITSISAAKMARLKAVSSVLTNKTEISLCEYYKAIGKRSAYCDKVEKAEDNGASNKLHVCSSNSAMVLCTADTTGDCAESGQICTLSDHTKCCQGIVKGIPVSRINAKPGDCPQPIGISGFPDQSSTGCWLDSNCPGVQKCCLEPNPTAHNAQRVCRDPIGIKFLGNSVCNLPLAVGTCTAPVTRYYYDSVSGQCKTFKFSGCNGNANNFQSLASCQATCSYLGIQGTPLCPADANASLNCLYVHPDACQTDADCMGRQNNVQPSCCMTKCGYRICHLY</sequence>
<dbReference type="Proteomes" id="UP000095284">
    <property type="component" value="Unplaced"/>
</dbReference>
<evidence type="ECO:0000259" key="4">
    <source>
        <dbReference type="PROSITE" id="PS51390"/>
    </source>
</evidence>
<dbReference type="SUPFAM" id="SSF57362">
    <property type="entry name" value="BPTI-like"/>
    <property type="match status" value="1"/>
</dbReference>
<dbReference type="GO" id="GO:0005576">
    <property type="term" value="C:extracellular region"/>
    <property type="evidence" value="ECO:0007669"/>
    <property type="project" value="InterPro"/>
</dbReference>
<dbReference type="AlphaFoldDB" id="A0A1I7SBE3"/>
<dbReference type="InterPro" id="IPR036645">
    <property type="entry name" value="Elafin-like_sf"/>
</dbReference>
<dbReference type="Gene3D" id="4.10.410.10">
    <property type="entry name" value="Pancreatic trypsin inhibitor Kunitz domain"/>
    <property type="match status" value="1"/>
</dbReference>
<dbReference type="InterPro" id="IPR036880">
    <property type="entry name" value="Kunitz_BPTI_sf"/>
</dbReference>
<evidence type="ECO:0000256" key="2">
    <source>
        <dbReference type="SAM" id="SignalP"/>
    </source>
</evidence>
<feature type="domain" description="WAP" evidence="4">
    <location>
        <begin position="125"/>
        <end position="180"/>
    </location>
</feature>
<dbReference type="InterPro" id="IPR002223">
    <property type="entry name" value="Kunitz_BPTI"/>
</dbReference>
<feature type="chain" id="PRO_5009305793" evidence="2">
    <location>
        <begin position="28"/>
        <end position="299"/>
    </location>
</feature>
<evidence type="ECO:0000256" key="1">
    <source>
        <dbReference type="ARBA" id="ARBA00023157"/>
    </source>
</evidence>
<dbReference type="InterPro" id="IPR008197">
    <property type="entry name" value="WAP_dom"/>
</dbReference>
<reference evidence="6" key="1">
    <citation type="submission" date="2016-11" db="UniProtKB">
        <authorList>
            <consortium name="WormBaseParasite"/>
        </authorList>
    </citation>
    <scope>IDENTIFICATION</scope>
</reference>
<evidence type="ECO:0000259" key="3">
    <source>
        <dbReference type="PROSITE" id="PS50279"/>
    </source>
</evidence>
<dbReference type="PRINTS" id="PR00759">
    <property type="entry name" value="BASICPTASE"/>
</dbReference>
<feature type="domain" description="BPTI/Kunitz inhibitor" evidence="3">
    <location>
        <begin position="190"/>
        <end position="240"/>
    </location>
</feature>
<dbReference type="PROSITE" id="PS00280">
    <property type="entry name" value="BPTI_KUNITZ_1"/>
    <property type="match status" value="1"/>
</dbReference>
<dbReference type="SUPFAM" id="SSF57256">
    <property type="entry name" value="Elafin-like"/>
    <property type="match status" value="1"/>
</dbReference>
<dbReference type="InterPro" id="IPR020901">
    <property type="entry name" value="Prtase_inh_Kunz-CS"/>
</dbReference>
<keyword evidence="1" id="KW-1015">Disulfide bond</keyword>
<dbReference type="CDD" id="cd00109">
    <property type="entry name" value="Kunitz-type"/>
    <property type="match status" value="1"/>
</dbReference>
<name>A0A1I7SBE3_BURXY</name>
<feature type="signal peptide" evidence="2">
    <location>
        <begin position="1"/>
        <end position="27"/>
    </location>
</feature>
<dbReference type="Pfam" id="PF00095">
    <property type="entry name" value="WAP"/>
    <property type="match status" value="1"/>
</dbReference>
<dbReference type="PANTHER" id="PTHR47769:SF1">
    <property type="entry name" value="WAP FOUR-DISULFIDE CORE DOMAIN PROTEIN 8"/>
    <property type="match status" value="1"/>
</dbReference>
<dbReference type="GO" id="GO:0004867">
    <property type="term" value="F:serine-type endopeptidase inhibitor activity"/>
    <property type="evidence" value="ECO:0007669"/>
    <property type="project" value="InterPro"/>
</dbReference>
<dbReference type="PANTHER" id="PTHR47769">
    <property type="entry name" value="WAP FOUR-DISULFIDE CORE DOMAIN PROTEIN 8"/>
    <property type="match status" value="1"/>
</dbReference>
<dbReference type="SMART" id="SM00217">
    <property type="entry name" value="WAP"/>
    <property type="match status" value="1"/>
</dbReference>
<dbReference type="Gene3D" id="4.10.75.10">
    <property type="entry name" value="Elafin-like"/>
    <property type="match status" value="1"/>
</dbReference>
<evidence type="ECO:0000313" key="5">
    <source>
        <dbReference type="Proteomes" id="UP000095284"/>
    </source>
</evidence>
<dbReference type="Pfam" id="PF00014">
    <property type="entry name" value="Kunitz_BPTI"/>
    <property type="match status" value="1"/>
</dbReference>